<accession>A0ABU0PSL4</accession>
<evidence type="ECO:0000313" key="4">
    <source>
        <dbReference type="EMBL" id="MDQ0681359.1"/>
    </source>
</evidence>
<dbReference type="InterPro" id="IPR042098">
    <property type="entry name" value="TauD-like_sf"/>
</dbReference>
<protein>
    <submittedName>
        <fullName evidence="4">L-asparagine oxygenase</fullName>
        <ecNumber evidence="4">1.14.11.39</ecNumber>
    </submittedName>
</protein>
<proteinExistence type="predicted"/>
<evidence type="ECO:0000259" key="3">
    <source>
        <dbReference type="Pfam" id="PF02668"/>
    </source>
</evidence>
<dbReference type="Proteomes" id="UP001243364">
    <property type="component" value="Unassembled WGS sequence"/>
</dbReference>
<dbReference type="GO" id="GO:0016491">
    <property type="term" value="F:oxidoreductase activity"/>
    <property type="evidence" value="ECO:0007669"/>
    <property type="project" value="UniProtKB-KW"/>
</dbReference>
<evidence type="ECO:0000313" key="5">
    <source>
        <dbReference type="Proteomes" id="UP001243364"/>
    </source>
</evidence>
<reference evidence="4 5" key="1">
    <citation type="submission" date="2023-07" db="EMBL/GenBank/DDBJ databases">
        <title>Comparative genomics of wheat-associated soil bacteria to identify genetic determinants of phenazine resistance.</title>
        <authorList>
            <person name="Mouncey N."/>
        </authorList>
    </citation>
    <scope>NUCLEOTIDE SEQUENCE [LARGE SCALE GENOMIC DNA]</scope>
    <source>
        <strain evidence="4 5">W4I19-2</strain>
    </source>
</reference>
<dbReference type="RefSeq" id="WP_307039344.1">
    <property type="nucleotide sequence ID" value="NZ_JAUSYA010000001.1"/>
</dbReference>
<dbReference type="Gene3D" id="3.60.130.10">
    <property type="entry name" value="Clavaminate synthase-like"/>
    <property type="match status" value="1"/>
</dbReference>
<dbReference type="InterPro" id="IPR003819">
    <property type="entry name" value="TauD/TfdA-like"/>
</dbReference>
<dbReference type="EMBL" id="JAUSYA010000001">
    <property type="protein sequence ID" value="MDQ0681359.1"/>
    <property type="molecule type" value="Genomic_DNA"/>
</dbReference>
<evidence type="ECO:0000256" key="1">
    <source>
        <dbReference type="ARBA" id="ARBA00023002"/>
    </source>
</evidence>
<dbReference type="EC" id="1.14.11.39" evidence="4"/>
<organism evidence="4 5">
    <name type="scientific">Streptomyces achromogenes</name>
    <dbReference type="NCBI Taxonomy" id="67255"/>
    <lineage>
        <taxon>Bacteria</taxon>
        <taxon>Bacillati</taxon>
        <taxon>Actinomycetota</taxon>
        <taxon>Actinomycetes</taxon>
        <taxon>Kitasatosporales</taxon>
        <taxon>Streptomycetaceae</taxon>
        <taxon>Streptomyces</taxon>
    </lineage>
</organism>
<gene>
    <name evidence="4" type="ORF">QFZ56_000322</name>
</gene>
<keyword evidence="5" id="KW-1185">Reference proteome</keyword>
<feature type="domain" description="TauD/TfdA-like" evidence="3">
    <location>
        <begin position="103"/>
        <end position="310"/>
    </location>
</feature>
<sequence length="335" mass="37960">MEPIHELSGPEREQLTAVLRSVAKNPYEDYEDFSRAVGDVIARGEVPAFFADVCARVRRDRATGVSDAHVLRNCPLDDDIPLLDLDDPVADKHARKKTFVGEAFLELFAQLVRTPLLSYATRFNGDFFTDVVAINRYSGMQTGFSDSELVYHNDRTAHPVRADFISLLGMHCPEGEFIYTGFVDGRDLLAHLTDEEQRQLRTAQFVTPFDVFSRDNNKELTVSEVHPILENHHSFRYLDTCTAAAPDAPESAKDALLALKDALVRADKTRHRIRTGDLFVFANQDGLHSRDRMEINDAARARQRWLLKTYAFRDEAAAERHADRWLDGVRGRVGD</sequence>
<dbReference type="Pfam" id="PF02668">
    <property type="entry name" value="TauD"/>
    <property type="match status" value="1"/>
</dbReference>
<comment type="caution">
    <text evidence="4">The sequence shown here is derived from an EMBL/GenBank/DDBJ whole genome shotgun (WGS) entry which is preliminary data.</text>
</comment>
<evidence type="ECO:0000256" key="2">
    <source>
        <dbReference type="ARBA" id="ARBA00023004"/>
    </source>
</evidence>
<name>A0ABU0PSL4_STRAH</name>
<keyword evidence="1 4" id="KW-0560">Oxidoreductase</keyword>
<keyword evidence="2" id="KW-0408">Iron</keyword>
<dbReference type="SUPFAM" id="SSF51197">
    <property type="entry name" value="Clavaminate synthase-like"/>
    <property type="match status" value="1"/>
</dbReference>